<keyword evidence="3" id="KW-0175">Coiled coil</keyword>
<evidence type="ECO:0000256" key="3">
    <source>
        <dbReference type="SAM" id="Coils"/>
    </source>
</evidence>
<dbReference type="CDD" id="cd01949">
    <property type="entry name" value="GGDEF"/>
    <property type="match status" value="1"/>
</dbReference>
<dbReference type="InterPro" id="IPR000160">
    <property type="entry name" value="GGDEF_dom"/>
</dbReference>
<dbReference type="PANTHER" id="PTHR45138">
    <property type="entry name" value="REGULATORY COMPONENTS OF SENSORY TRANSDUCTION SYSTEM"/>
    <property type="match status" value="1"/>
</dbReference>
<dbReference type="OrthoDB" id="9813903at2"/>
<dbReference type="InterPro" id="IPR050469">
    <property type="entry name" value="Diguanylate_Cyclase"/>
</dbReference>
<dbReference type="GO" id="GO:0052621">
    <property type="term" value="F:diguanylate cyclase activity"/>
    <property type="evidence" value="ECO:0007669"/>
    <property type="project" value="UniProtKB-EC"/>
</dbReference>
<dbReference type="FunFam" id="3.30.70.270:FF:000001">
    <property type="entry name" value="Diguanylate cyclase domain protein"/>
    <property type="match status" value="1"/>
</dbReference>
<dbReference type="GO" id="GO:0043709">
    <property type="term" value="P:cell adhesion involved in single-species biofilm formation"/>
    <property type="evidence" value="ECO:0007669"/>
    <property type="project" value="TreeGrafter"/>
</dbReference>
<name>A0A1P8JY14_9BURK</name>
<dbReference type="STRING" id="1842727.RD110_16805"/>
<feature type="transmembrane region" description="Helical" evidence="4">
    <location>
        <begin position="178"/>
        <end position="200"/>
    </location>
</feature>
<sequence>MRFRRHWVVGLGLALVLVFACISWLQVRQFLHFSASVSGSRIQELRRAATLANEFERFERALERSVYLPNAASREALQLRYDIFVNQFMVFANGRNQPEATDHPLYRRTLETVNAFIASFDHYLGANPDREVTPGALQEMLTLSETTMREPIHDYMLYANQRTTLLIDEQRNEVSDHLIFTLGLTIFQSLLTVAFAMGVVQLMRQREQSRHALVRAEARLVEHLRNQERRLEQSVAERTAELEAANRSLELLSATDGLTGIANRRHFDKLLLQEWNRQARLRQPLALAMLDVDWFKQYNDRYGHQAGDDCLRLVAGIVGGYVRRAGDVAARYGGEEFAFIAPGLDAAEMLHLAETIRAVVEHRGIPHSLSPVGHVTLSIGVAVLVPDARTSPELLLRQADEALYRAKSQGRNQVVTAAAAEYLV</sequence>
<evidence type="ECO:0000313" key="7">
    <source>
        <dbReference type="Proteomes" id="UP000186609"/>
    </source>
</evidence>
<feature type="domain" description="GGDEF" evidence="5">
    <location>
        <begin position="283"/>
        <end position="419"/>
    </location>
</feature>
<keyword evidence="4" id="KW-0812">Transmembrane</keyword>
<dbReference type="RefSeq" id="WP_076200533.1">
    <property type="nucleotide sequence ID" value="NZ_CP019236.1"/>
</dbReference>
<organism evidence="6 7">
    <name type="scientific">Rhodoferax koreensis</name>
    <dbReference type="NCBI Taxonomy" id="1842727"/>
    <lineage>
        <taxon>Bacteria</taxon>
        <taxon>Pseudomonadati</taxon>
        <taxon>Pseudomonadota</taxon>
        <taxon>Betaproteobacteria</taxon>
        <taxon>Burkholderiales</taxon>
        <taxon>Comamonadaceae</taxon>
        <taxon>Rhodoferax</taxon>
    </lineage>
</organism>
<dbReference type="PROSITE" id="PS51257">
    <property type="entry name" value="PROKAR_LIPOPROTEIN"/>
    <property type="match status" value="1"/>
</dbReference>
<gene>
    <name evidence="6" type="ORF">RD110_16805</name>
</gene>
<dbReference type="EC" id="2.7.7.65" evidence="1"/>
<dbReference type="NCBIfam" id="TIGR00254">
    <property type="entry name" value="GGDEF"/>
    <property type="match status" value="1"/>
</dbReference>
<protein>
    <recommendedName>
        <fullName evidence="1">diguanylate cyclase</fullName>
        <ecNumber evidence="1">2.7.7.65</ecNumber>
    </recommendedName>
</protein>
<dbReference type="Pfam" id="PF00990">
    <property type="entry name" value="GGDEF"/>
    <property type="match status" value="1"/>
</dbReference>
<dbReference type="AlphaFoldDB" id="A0A1P8JY14"/>
<evidence type="ECO:0000256" key="2">
    <source>
        <dbReference type="ARBA" id="ARBA00034247"/>
    </source>
</evidence>
<evidence type="ECO:0000259" key="5">
    <source>
        <dbReference type="PROSITE" id="PS50887"/>
    </source>
</evidence>
<keyword evidence="4" id="KW-1133">Transmembrane helix</keyword>
<dbReference type="GO" id="GO:1902201">
    <property type="term" value="P:negative regulation of bacterial-type flagellum-dependent cell motility"/>
    <property type="evidence" value="ECO:0007669"/>
    <property type="project" value="TreeGrafter"/>
</dbReference>
<dbReference type="SMART" id="SM00267">
    <property type="entry name" value="GGDEF"/>
    <property type="match status" value="1"/>
</dbReference>
<keyword evidence="4" id="KW-0472">Membrane</keyword>
<dbReference type="PANTHER" id="PTHR45138:SF9">
    <property type="entry name" value="DIGUANYLATE CYCLASE DGCM-RELATED"/>
    <property type="match status" value="1"/>
</dbReference>
<reference evidence="6 7" key="1">
    <citation type="submission" date="2017-01" db="EMBL/GenBank/DDBJ databases">
        <authorList>
            <person name="Mah S.A."/>
            <person name="Swanson W.J."/>
            <person name="Moy G.W."/>
            <person name="Vacquier V.D."/>
        </authorList>
    </citation>
    <scope>NUCLEOTIDE SEQUENCE [LARGE SCALE GENOMIC DNA]</scope>
    <source>
        <strain evidence="6 7">DCY110</strain>
    </source>
</reference>
<dbReference type="InterPro" id="IPR043128">
    <property type="entry name" value="Rev_trsase/Diguanyl_cyclase"/>
</dbReference>
<comment type="catalytic activity">
    <reaction evidence="2">
        <text>2 GTP = 3',3'-c-di-GMP + 2 diphosphate</text>
        <dbReference type="Rhea" id="RHEA:24898"/>
        <dbReference type="ChEBI" id="CHEBI:33019"/>
        <dbReference type="ChEBI" id="CHEBI:37565"/>
        <dbReference type="ChEBI" id="CHEBI:58805"/>
        <dbReference type="EC" id="2.7.7.65"/>
    </reaction>
</comment>
<proteinExistence type="predicted"/>
<feature type="coiled-coil region" evidence="3">
    <location>
        <begin position="199"/>
        <end position="241"/>
    </location>
</feature>
<evidence type="ECO:0000256" key="1">
    <source>
        <dbReference type="ARBA" id="ARBA00012528"/>
    </source>
</evidence>
<evidence type="ECO:0000256" key="4">
    <source>
        <dbReference type="SAM" id="Phobius"/>
    </source>
</evidence>
<dbReference type="PROSITE" id="PS50887">
    <property type="entry name" value="GGDEF"/>
    <property type="match status" value="1"/>
</dbReference>
<dbReference type="GO" id="GO:0005886">
    <property type="term" value="C:plasma membrane"/>
    <property type="evidence" value="ECO:0007669"/>
    <property type="project" value="TreeGrafter"/>
</dbReference>
<dbReference type="InterPro" id="IPR029787">
    <property type="entry name" value="Nucleotide_cyclase"/>
</dbReference>
<dbReference type="Gene3D" id="3.30.70.270">
    <property type="match status" value="1"/>
</dbReference>
<keyword evidence="7" id="KW-1185">Reference proteome</keyword>
<dbReference type="SUPFAM" id="SSF55073">
    <property type="entry name" value="Nucleotide cyclase"/>
    <property type="match status" value="1"/>
</dbReference>
<accession>A0A1P8JY14</accession>
<evidence type="ECO:0000313" key="6">
    <source>
        <dbReference type="EMBL" id="APW38654.1"/>
    </source>
</evidence>
<dbReference type="Proteomes" id="UP000186609">
    <property type="component" value="Chromosome"/>
</dbReference>
<dbReference type="KEGG" id="rhy:RD110_16805"/>
<dbReference type="EMBL" id="CP019236">
    <property type="protein sequence ID" value="APW38654.1"/>
    <property type="molecule type" value="Genomic_DNA"/>
</dbReference>